<dbReference type="Proteomes" id="UP000230069">
    <property type="component" value="Unassembled WGS sequence"/>
</dbReference>
<evidence type="ECO:0000313" key="2">
    <source>
        <dbReference type="Proteomes" id="UP000230069"/>
    </source>
</evidence>
<evidence type="ECO:0000313" key="1">
    <source>
        <dbReference type="EMBL" id="PIA28979.1"/>
    </source>
</evidence>
<dbReference type="EMBL" id="KZ305081">
    <property type="protein sequence ID" value="PIA28979.1"/>
    <property type="molecule type" value="Genomic_DNA"/>
</dbReference>
<name>A0A2G5CCJ1_AQUCA</name>
<proteinExistence type="predicted"/>
<reference evidence="1 2" key="1">
    <citation type="submission" date="2017-09" db="EMBL/GenBank/DDBJ databases">
        <title>WGS assembly of Aquilegia coerulea Goldsmith.</title>
        <authorList>
            <person name="Hodges S."/>
            <person name="Kramer E."/>
            <person name="Nordborg M."/>
            <person name="Tomkins J."/>
            <person name="Borevitz J."/>
            <person name="Derieg N."/>
            <person name="Yan J."/>
            <person name="Mihaltcheva S."/>
            <person name="Hayes R.D."/>
            <person name="Rokhsar D."/>
        </authorList>
    </citation>
    <scope>NUCLEOTIDE SEQUENCE [LARGE SCALE GENOMIC DNA]</scope>
    <source>
        <strain evidence="2">cv. Goldsmith</strain>
    </source>
</reference>
<gene>
    <name evidence="1" type="ORF">AQUCO_06400033v1</name>
</gene>
<organism evidence="1 2">
    <name type="scientific">Aquilegia coerulea</name>
    <name type="common">Rocky mountain columbine</name>
    <dbReference type="NCBI Taxonomy" id="218851"/>
    <lineage>
        <taxon>Eukaryota</taxon>
        <taxon>Viridiplantae</taxon>
        <taxon>Streptophyta</taxon>
        <taxon>Embryophyta</taxon>
        <taxon>Tracheophyta</taxon>
        <taxon>Spermatophyta</taxon>
        <taxon>Magnoliopsida</taxon>
        <taxon>Ranunculales</taxon>
        <taxon>Ranunculaceae</taxon>
        <taxon>Thalictroideae</taxon>
        <taxon>Aquilegia</taxon>
    </lineage>
</organism>
<dbReference type="AlphaFoldDB" id="A0A2G5CCJ1"/>
<keyword evidence="2" id="KW-1185">Reference proteome</keyword>
<accession>A0A2G5CCJ1</accession>
<protein>
    <submittedName>
        <fullName evidence="1">Uncharacterized protein</fullName>
    </submittedName>
</protein>
<sequence length="82" mass="9402">MQIYQKYIGKTNFVVDLRHIKGATSISAPTYGVGLNLLFNFLCRIQTICIFKLLDDYNRCNVVLDHKVTIAITSLIFEMCKI</sequence>
<dbReference type="InParanoid" id="A0A2G5CCJ1"/>